<reference evidence="2" key="1">
    <citation type="submission" date="2022-11" db="UniProtKB">
        <authorList>
            <consortium name="WormBaseParasite"/>
        </authorList>
    </citation>
    <scope>IDENTIFICATION</scope>
</reference>
<keyword evidence="1" id="KW-1185">Reference proteome</keyword>
<evidence type="ECO:0000313" key="2">
    <source>
        <dbReference type="WBParaSite" id="nRc.2.0.1.t02123-RA"/>
    </source>
</evidence>
<sequence>MYILRLIPLEIKFYELRRFDTTVNDNIKQQSKKGVLYQLRVFALTFINAQREGTINDQNFGKIAITHRSGQQLTIWRQNARYFSLGRTTTTEATFLAFFLNNFDVDAEALMFDCFLCDIFDVNGTGSSFENFDADGIIFDVFDNLENLEAEGNGVDACRGVILVFDALVDCLASGKSAKTSRVLSSKTSSSGPIGTQTPATAKRRCSRPTLRLRLTLKKRSEAKNGMPTRQSCEQQKSFLQFLLRHKTKKESELKRSKDASCVLRTLLVEDLSRFKNRFE</sequence>
<dbReference type="Proteomes" id="UP000887565">
    <property type="component" value="Unplaced"/>
</dbReference>
<dbReference type="AlphaFoldDB" id="A0A915HJG0"/>
<organism evidence="1 2">
    <name type="scientific">Romanomermis culicivorax</name>
    <name type="common">Nematode worm</name>
    <dbReference type="NCBI Taxonomy" id="13658"/>
    <lineage>
        <taxon>Eukaryota</taxon>
        <taxon>Metazoa</taxon>
        <taxon>Ecdysozoa</taxon>
        <taxon>Nematoda</taxon>
        <taxon>Enoplea</taxon>
        <taxon>Dorylaimia</taxon>
        <taxon>Mermithida</taxon>
        <taxon>Mermithoidea</taxon>
        <taxon>Mermithidae</taxon>
        <taxon>Romanomermis</taxon>
    </lineage>
</organism>
<accession>A0A915HJG0</accession>
<proteinExistence type="predicted"/>
<dbReference type="WBParaSite" id="nRc.2.0.1.t02123-RA">
    <property type="protein sequence ID" value="nRc.2.0.1.t02123-RA"/>
    <property type="gene ID" value="nRc.2.0.1.g02123"/>
</dbReference>
<evidence type="ECO:0000313" key="1">
    <source>
        <dbReference type="Proteomes" id="UP000887565"/>
    </source>
</evidence>
<protein>
    <submittedName>
        <fullName evidence="2">Uncharacterized protein</fullName>
    </submittedName>
</protein>
<name>A0A915HJG0_ROMCU</name>